<dbReference type="Gene3D" id="1.10.790.10">
    <property type="entry name" value="Prion/Doppel protein, beta-ribbon domain"/>
    <property type="match status" value="1"/>
</dbReference>
<evidence type="ECO:0000313" key="3">
    <source>
        <dbReference type="EMBL" id="CAL1569480.1"/>
    </source>
</evidence>
<name>A0AAV2IWT3_KNICA</name>
<feature type="compositionally biased region" description="Polar residues" evidence="2">
    <location>
        <begin position="113"/>
        <end position="124"/>
    </location>
</feature>
<protein>
    <recommendedName>
        <fullName evidence="5">Prion protein b</fullName>
    </recommendedName>
</protein>
<evidence type="ECO:0000256" key="1">
    <source>
        <dbReference type="SAM" id="Coils"/>
    </source>
</evidence>
<feature type="coiled-coil region" evidence="1">
    <location>
        <begin position="401"/>
        <end position="431"/>
    </location>
</feature>
<dbReference type="EMBL" id="OZ035823">
    <property type="protein sequence ID" value="CAL1569480.1"/>
    <property type="molecule type" value="Genomic_DNA"/>
</dbReference>
<proteinExistence type="predicted"/>
<feature type="compositionally biased region" description="Gly residues" evidence="2">
    <location>
        <begin position="99"/>
        <end position="110"/>
    </location>
</feature>
<keyword evidence="1" id="KW-0175">Coiled coil</keyword>
<evidence type="ECO:0000313" key="4">
    <source>
        <dbReference type="Proteomes" id="UP001497482"/>
    </source>
</evidence>
<sequence>MVGVLLLQIHGVSSAPPPPLRRTDVVRLNERTPETTQILRIHDRDSDRSLNILQRLGKGPRGTERDQKHRAMMHMRGAALLCFFMGLLCFEATAKKGSGGFGGGGFGGGSKKTPTNKWGTSKPFQPNRKPNPYPAGGSYPGAGNTNPGGNPRQNQPAGGYPRQNQPAGGYPNQNPAGGYPNQNPAGGYPRQNQPAGGYPAGGGYPNQNPAGGYPRQNPGGYPAAGGYPAGGGYPAAGGYPAGGGYPVRGGNTGQGWGAPGGSYPGGYPGGGMGGGYPNWNPNNKILSPRYGTGSYGGYGAGGSPFARSASSNGFMPKPESRGFAKKAMLAAGVGAMAGMAVGYGLGRFPRPHFPFRNQEEEHYYNNYMYRRYGSQSTDQKDYGRDYEFKPPPRAQTYEAFMARCMNQTDLLKDKEEDLEEEDRDAVSIQEVGYPALVEQMTSRRCVEKYMVYSEQFLQKRSEAQVQNSVLRVTSALGLLSCMLLLH</sequence>
<gene>
    <name evidence="3" type="ORF">KC01_LOCUS1910</name>
</gene>
<organism evidence="3 4">
    <name type="scientific">Knipowitschia caucasica</name>
    <name type="common">Caucasian dwarf goby</name>
    <name type="synonym">Pomatoschistus caucasicus</name>
    <dbReference type="NCBI Taxonomy" id="637954"/>
    <lineage>
        <taxon>Eukaryota</taxon>
        <taxon>Metazoa</taxon>
        <taxon>Chordata</taxon>
        <taxon>Craniata</taxon>
        <taxon>Vertebrata</taxon>
        <taxon>Euteleostomi</taxon>
        <taxon>Actinopterygii</taxon>
        <taxon>Neopterygii</taxon>
        <taxon>Teleostei</taxon>
        <taxon>Neoteleostei</taxon>
        <taxon>Acanthomorphata</taxon>
        <taxon>Gobiaria</taxon>
        <taxon>Gobiiformes</taxon>
        <taxon>Gobioidei</taxon>
        <taxon>Gobiidae</taxon>
        <taxon>Gobiinae</taxon>
        <taxon>Knipowitschia</taxon>
    </lineage>
</organism>
<dbReference type="InterPro" id="IPR036924">
    <property type="entry name" value="Prion/Doppel_b-ribbon_dom_sf"/>
</dbReference>
<dbReference type="GO" id="GO:0016020">
    <property type="term" value="C:membrane"/>
    <property type="evidence" value="ECO:0007669"/>
    <property type="project" value="InterPro"/>
</dbReference>
<feature type="compositionally biased region" description="Low complexity" evidence="2">
    <location>
        <begin position="134"/>
        <end position="151"/>
    </location>
</feature>
<keyword evidence="4" id="KW-1185">Reference proteome</keyword>
<evidence type="ECO:0000256" key="2">
    <source>
        <dbReference type="SAM" id="MobiDB-lite"/>
    </source>
</evidence>
<accession>A0AAV2IWT3</accession>
<dbReference type="AlphaFoldDB" id="A0AAV2IWT3"/>
<feature type="region of interest" description="Disordered" evidence="2">
    <location>
        <begin position="99"/>
        <end position="217"/>
    </location>
</feature>
<dbReference type="Proteomes" id="UP001497482">
    <property type="component" value="Chromosome 1"/>
</dbReference>
<reference evidence="3 4" key="1">
    <citation type="submission" date="2024-04" db="EMBL/GenBank/DDBJ databases">
        <authorList>
            <person name="Waldvogel A.-M."/>
            <person name="Schoenle A."/>
        </authorList>
    </citation>
    <scope>NUCLEOTIDE SEQUENCE [LARGE SCALE GENOMIC DNA]</scope>
</reference>
<feature type="compositionally biased region" description="Low complexity" evidence="2">
    <location>
        <begin position="205"/>
        <end position="217"/>
    </location>
</feature>
<evidence type="ECO:0008006" key="5">
    <source>
        <dbReference type="Google" id="ProtNLM"/>
    </source>
</evidence>
<dbReference type="GO" id="GO:0051260">
    <property type="term" value="P:protein homooligomerization"/>
    <property type="evidence" value="ECO:0007669"/>
    <property type="project" value="InterPro"/>
</dbReference>
<dbReference type="SUPFAM" id="SSF54098">
    <property type="entry name" value="Prion-like"/>
    <property type="match status" value="1"/>
</dbReference>
<feature type="compositionally biased region" description="Polar residues" evidence="2">
    <location>
        <begin position="152"/>
        <end position="184"/>
    </location>
</feature>